<evidence type="ECO:0000256" key="1">
    <source>
        <dbReference type="SAM" id="SignalP"/>
    </source>
</evidence>
<dbReference type="AlphaFoldDB" id="A0AAD4PI34"/>
<keyword evidence="4" id="KW-1185">Reference proteome</keyword>
<proteinExistence type="predicted"/>
<evidence type="ECO:0000313" key="4">
    <source>
        <dbReference type="Proteomes" id="UP001200034"/>
    </source>
</evidence>
<dbReference type="SMART" id="SM00034">
    <property type="entry name" value="CLECT"/>
    <property type="match status" value="1"/>
</dbReference>
<comment type="caution">
    <text evidence="3">The sequence shown here is derived from an EMBL/GenBank/DDBJ whole genome shotgun (WGS) entry which is preliminary data.</text>
</comment>
<dbReference type="Gene3D" id="3.10.100.10">
    <property type="entry name" value="Mannose-Binding Protein A, subunit A"/>
    <property type="match status" value="1"/>
</dbReference>
<dbReference type="InterPro" id="IPR050111">
    <property type="entry name" value="C-type_lectin/snaclec_domain"/>
</dbReference>
<dbReference type="EMBL" id="JAJJHW010003409">
    <property type="protein sequence ID" value="KAH8359368.1"/>
    <property type="molecule type" value="Genomic_DNA"/>
</dbReference>
<feature type="signal peptide" evidence="1">
    <location>
        <begin position="1"/>
        <end position="19"/>
    </location>
</feature>
<evidence type="ECO:0000259" key="2">
    <source>
        <dbReference type="PROSITE" id="PS50041"/>
    </source>
</evidence>
<evidence type="ECO:0000313" key="3">
    <source>
        <dbReference type="EMBL" id="KAH8359368.1"/>
    </source>
</evidence>
<organism evidence="3 4">
    <name type="scientific">Drosophila rubida</name>
    <dbReference type="NCBI Taxonomy" id="30044"/>
    <lineage>
        <taxon>Eukaryota</taxon>
        <taxon>Metazoa</taxon>
        <taxon>Ecdysozoa</taxon>
        <taxon>Arthropoda</taxon>
        <taxon>Hexapoda</taxon>
        <taxon>Insecta</taxon>
        <taxon>Pterygota</taxon>
        <taxon>Neoptera</taxon>
        <taxon>Endopterygota</taxon>
        <taxon>Diptera</taxon>
        <taxon>Brachycera</taxon>
        <taxon>Muscomorpha</taxon>
        <taxon>Ephydroidea</taxon>
        <taxon>Drosophilidae</taxon>
        <taxon>Drosophila</taxon>
    </lineage>
</organism>
<accession>A0AAD4PI34</accession>
<feature type="non-terminal residue" evidence="3">
    <location>
        <position position="1"/>
    </location>
</feature>
<dbReference type="InterPro" id="IPR016186">
    <property type="entry name" value="C-type_lectin-like/link_sf"/>
</dbReference>
<dbReference type="CDD" id="cd00037">
    <property type="entry name" value="CLECT"/>
    <property type="match status" value="1"/>
</dbReference>
<protein>
    <recommendedName>
        <fullName evidence="2">C-type lectin domain-containing protein</fullName>
    </recommendedName>
</protein>
<name>A0AAD4PI34_9MUSC</name>
<gene>
    <name evidence="3" type="ORF">KR093_006141</name>
</gene>
<dbReference type="Proteomes" id="UP001200034">
    <property type="component" value="Unassembled WGS sequence"/>
</dbReference>
<reference evidence="3" key="1">
    <citation type="journal article" date="2021" name="Mol. Ecol. Resour.">
        <title>Phylogenomic analyses of the genus Drosophila reveals genomic signals of climate adaptation.</title>
        <authorList>
            <person name="Li F."/>
            <person name="Rane R.V."/>
            <person name="Luria V."/>
            <person name="Xiong Z."/>
            <person name="Chen J."/>
            <person name="Li Z."/>
            <person name="Catullo R.A."/>
            <person name="Griffin P.C."/>
            <person name="Schiffer M."/>
            <person name="Pearce S."/>
            <person name="Lee S.F."/>
            <person name="McElroy K."/>
            <person name="Stocker A."/>
            <person name="Shirriffs J."/>
            <person name="Cockerell F."/>
            <person name="Coppin C."/>
            <person name="Sgro C.M."/>
            <person name="Karger A."/>
            <person name="Cain J.W."/>
            <person name="Weber J.A."/>
            <person name="Santpere G."/>
            <person name="Kirschner M.W."/>
            <person name="Hoffmann A.A."/>
            <person name="Oakeshott J.G."/>
            <person name="Zhang G."/>
        </authorList>
    </citation>
    <scope>NUCLEOTIDE SEQUENCE</scope>
    <source>
        <strain evidence="3">BGI-SZ-2011g</strain>
    </source>
</reference>
<dbReference type="InterPro" id="IPR001304">
    <property type="entry name" value="C-type_lectin-like"/>
</dbReference>
<sequence>LSALYLKVFVYLLVPCIVSEVKEYTRIGSKYYIIGKSKVSWYDSLHMCRRFGGDLVLIESAEELSEISSYLKKQGYDASAWFWTSGNDLVVNRNFQSVVNGLPLPFTAWSPGQPDVPSENCVHLWLQGPEFQMNNWYCTEKAFYICQRANLNNIRC</sequence>
<keyword evidence="1" id="KW-0732">Signal</keyword>
<dbReference type="PROSITE" id="PS50041">
    <property type="entry name" value="C_TYPE_LECTIN_2"/>
    <property type="match status" value="1"/>
</dbReference>
<dbReference type="Pfam" id="PF00059">
    <property type="entry name" value="Lectin_C"/>
    <property type="match status" value="1"/>
</dbReference>
<dbReference type="InterPro" id="IPR016187">
    <property type="entry name" value="CTDL_fold"/>
</dbReference>
<dbReference type="SUPFAM" id="SSF56436">
    <property type="entry name" value="C-type lectin-like"/>
    <property type="match status" value="1"/>
</dbReference>
<dbReference type="PANTHER" id="PTHR22803">
    <property type="entry name" value="MANNOSE, PHOSPHOLIPASE, LECTIN RECEPTOR RELATED"/>
    <property type="match status" value="1"/>
</dbReference>
<feature type="domain" description="C-type lectin" evidence="2">
    <location>
        <begin position="27"/>
        <end position="147"/>
    </location>
</feature>
<feature type="chain" id="PRO_5042071009" description="C-type lectin domain-containing protein" evidence="1">
    <location>
        <begin position="20"/>
        <end position="156"/>
    </location>
</feature>
<feature type="non-terminal residue" evidence="3">
    <location>
        <position position="156"/>
    </location>
</feature>